<accession>A0A5C5REG4</accession>
<name>A0A5C5REG4_9ACTN</name>
<dbReference type="Proteomes" id="UP000317291">
    <property type="component" value="Unassembled WGS sequence"/>
</dbReference>
<feature type="compositionally biased region" description="Basic and acidic residues" evidence="1">
    <location>
        <begin position="111"/>
        <end position="122"/>
    </location>
</feature>
<reference evidence="3 4" key="1">
    <citation type="submission" date="2019-06" db="EMBL/GenBank/DDBJ databases">
        <title>Tsukamurella conjunctivitidis sp. nov., Tsukamurella assacharolytica sp. nov. and Tsukamurella sputae sp. nov. isolated from patients with conjunctivitis, bacteraemia (lymphoma) and respiratory infection (sputum) in Hong Kong.</title>
        <authorList>
            <person name="Teng J.L.L."/>
            <person name="Lee H.H."/>
            <person name="Fong J.Y.H."/>
            <person name="Fok K.M.N."/>
            <person name="Lau S.K.P."/>
            <person name="Woo P.C.Y."/>
        </authorList>
    </citation>
    <scope>NUCLEOTIDE SEQUENCE [LARGE SCALE GENOMIC DNA]</scope>
    <source>
        <strain evidence="3 4">HKU71</strain>
    </source>
</reference>
<protein>
    <submittedName>
        <fullName evidence="3">MCE family protein</fullName>
    </submittedName>
</protein>
<dbReference type="InterPro" id="IPR003399">
    <property type="entry name" value="Mce/MlaD"/>
</dbReference>
<dbReference type="PANTHER" id="PTHR33371">
    <property type="entry name" value="INTERMEMBRANE PHOSPHOLIPID TRANSPORT SYSTEM BINDING PROTEIN MLAD-RELATED"/>
    <property type="match status" value="1"/>
</dbReference>
<evidence type="ECO:0000313" key="3">
    <source>
        <dbReference type="EMBL" id="TWS21250.1"/>
    </source>
</evidence>
<dbReference type="EMBL" id="VIGW01000001">
    <property type="protein sequence ID" value="TWS21250.1"/>
    <property type="molecule type" value="Genomic_DNA"/>
</dbReference>
<evidence type="ECO:0000259" key="2">
    <source>
        <dbReference type="Pfam" id="PF02470"/>
    </source>
</evidence>
<organism evidence="3 4">
    <name type="scientific">Tsukamurella asaccharolytica</name>
    <dbReference type="NCBI Taxonomy" id="2592067"/>
    <lineage>
        <taxon>Bacteria</taxon>
        <taxon>Bacillati</taxon>
        <taxon>Actinomycetota</taxon>
        <taxon>Actinomycetes</taxon>
        <taxon>Mycobacteriales</taxon>
        <taxon>Tsukamurellaceae</taxon>
        <taxon>Tsukamurella</taxon>
    </lineage>
</organism>
<dbReference type="PANTHER" id="PTHR33371:SF15">
    <property type="entry name" value="LIPOPROTEIN LPRN"/>
    <property type="match status" value="1"/>
</dbReference>
<feature type="compositionally biased region" description="Basic residues" evidence="1">
    <location>
        <begin position="101"/>
        <end position="110"/>
    </location>
</feature>
<dbReference type="AlphaFoldDB" id="A0A5C5REG4"/>
<dbReference type="InterPro" id="IPR052336">
    <property type="entry name" value="MlaD_Phospholipid_Transporter"/>
</dbReference>
<feature type="region of interest" description="Disordered" evidence="1">
    <location>
        <begin position="1"/>
        <end position="158"/>
    </location>
</feature>
<evidence type="ECO:0000256" key="1">
    <source>
        <dbReference type="SAM" id="MobiDB-lite"/>
    </source>
</evidence>
<evidence type="ECO:0000313" key="4">
    <source>
        <dbReference type="Proteomes" id="UP000317291"/>
    </source>
</evidence>
<dbReference type="GO" id="GO:0005576">
    <property type="term" value="C:extracellular region"/>
    <property type="evidence" value="ECO:0007669"/>
    <property type="project" value="TreeGrafter"/>
</dbReference>
<dbReference type="Pfam" id="PF02470">
    <property type="entry name" value="MlaD"/>
    <property type="match status" value="1"/>
</dbReference>
<proteinExistence type="predicted"/>
<feature type="domain" description="Mce/MlaD" evidence="2">
    <location>
        <begin position="201"/>
        <end position="275"/>
    </location>
</feature>
<comment type="caution">
    <text evidence="3">The sequence shown here is derived from an EMBL/GenBank/DDBJ whole genome shotgun (WGS) entry which is preliminary data.</text>
</comment>
<gene>
    <name evidence="3" type="ORF">FK529_01155</name>
</gene>
<sequence>MGRAPAHPAARGQRPRPVREDHLPGGLRDLPDAARVLPRRRRHDAPLRPHPAARRRSRGGRGQARGDRCEVQRGTRAHAARLRVADRPLPPPGRRGDARCHRGRARHDGRHGRPERAVRADQRSGAGRLHGGRRQGSDRHRRPHATALPGRPPMTRTRSAVRWLPRRVSAAIVIGAAVVLAGCGVSPANMDMRNPLGDGDQYELRLQFADVLNLPIGARISLGGLTVGRVKAVALGEDAATVTVRVDKDVSLPSDIHASVLQDTLLGEAYVRLETPEKSTGTAAPLRAGAVLPLSQTSPPRSVESTLTILADYFGSGSVQDVSKTITRLNTALPKDRPQFDLLSRQLSRDVTGIAANTPEVNRLLDSASEMADRIAKQEANFKDTLSPYHLKYWSNQGKLMSNIGVLLPAVGGMLQQGSWLIPLMNSSSDLFELLTADMVSLGSAIHGGSILVNKNLVPFLKKPVVEIGSVTNAAGQDVSPGALKVLRLIGQAR</sequence>
<feature type="compositionally biased region" description="Basic and acidic residues" evidence="1">
    <location>
        <begin position="64"/>
        <end position="73"/>
    </location>
</feature>
<keyword evidence="4" id="KW-1185">Reference proteome</keyword>